<evidence type="ECO:0000256" key="9">
    <source>
        <dbReference type="ARBA" id="ARBA00022801"/>
    </source>
</evidence>
<comment type="subunit">
    <text evidence="6">Homotetramer.</text>
</comment>
<dbReference type="InterPro" id="IPR010023">
    <property type="entry name" value="KdsC_fam"/>
</dbReference>
<dbReference type="Proteomes" id="UP000074382">
    <property type="component" value="Unassembled WGS sequence"/>
</dbReference>
<dbReference type="GO" id="GO:0008781">
    <property type="term" value="F:N-acylneuraminate cytidylyltransferase activity"/>
    <property type="evidence" value="ECO:0007669"/>
    <property type="project" value="UniProtKB-EC"/>
</dbReference>
<dbReference type="AlphaFoldDB" id="A0A147KLJ3"/>
<dbReference type="EC" id="2.7.7.43" evidence="7"/>
<dbReference type="SFLD" id="SFLDG01138">
    <property type="entry name" value="C1.6.2:_Deoxy-d-mannose-octulo"/>
    <property type="match status" value="1"/>
</dbReference>
<evidence type="ECO:0000313" key="11">
    <source>
        <dbReference type="EMBL" id="KUP98190.1"/>
    </source>
</evidence>
<evidence type="ECO:0000256" key="1">
    <source>
        <dbReference type="ARBA" id="ARBA00001862"/>
    </source>
</evidence>
<keyword evidence="12" id="KW-1185">Reference proteome</keyword>
<dbReference type="RefSeq" id="WP_068754194.1">
    <property type="nucleotide sequence ID" value="NZ_KQ950180.1"/>
</dbReference>
<dbReference type="Pfam" id="PF08282">
    <property type="entry name" value="Hydrolase_3"/>
    <property type="match status" value="1"/>
</dbReference>
<protein>
    <recommendedName>
        <fullName evidence="7">N-acylneuraminate cytidylyltransferase</fullName>
        <ecNumber evidence="7">2.7.7.43</ecNumber>
    </recommendedName>
</protein>
<evidence type="ECO:0000313" key="12">
    <source>
        <dbReference type="Proteomes" id="UP000074382"/>
    </source>
</evidence>
<name>A0A147KLJ3_THECS</name>
<keyword evidence="9" id="KW-0378">Hydrolase</keyword>
<comment type="catalytic activity">
    <reaction evidence="1">
        <text>an N-acylneuraminate + CTP = a CMP-N-acyl-beta-neuraminate + diphosphate</text>
        <dbReference type="Rhea" id="RHEA:11344"/>
        <dbReference type="ChEBI" id="CHEBI:33019"/>
        <dbReference type="ChEBI" id="CHEBI:37563"/>
        <dbReference type="ChEBI" id="CHEBI:60073"/>
        <dbReference type="ChEBI" id="CHEBI:68671"/>
        <dbReference type="EC" id="2.7.7.43"/>
    </reaction>
</comment>
<keyword evidence="11" id="KW-0548">Nucleotidyltransferase</keyword>
<dbReference type="EMBL" id="LGEM01000014">
    <property type="protein sequence ID" value="KUP98190.1"/>
    <property type="molecule type" value="Genomic_DNA"/>
</dbReference>
<dbReference type="InterPro" id="IPR023214">
    <property type="entry name" value="HAD_sf"/>
</dbReference>
<dbReference type="SUPFAM" id="SSF53448">
    <property type="entry name" value="Nucleotide-diphospho-sugar transferases"/>
    <property type="match status" value="1"/>
</dbReference>
<dbReference type="SFLD" id="SFLDG01136">
    <property type="entry name" value="C1.6:_Phosphoserine_Phosphatas"/>
    <property type="match status" value="1"/>
</dbReference>
<evidence type="ECO:0000256" key="10">
    <source>
        <dbReference type="ARBA" id="ARBA00022842"/>
    </source>
</evidence>
<keyword evidence="11" id="KW-0808">Transferase</keyword>
<evidence type="ECO:0000256" key="4">
    <source>
        <dbReference type="ARBA" id="ARBA00005893"/>
    </source>
</evidence>
<dbReference type="InterPro" id="IPR003329">
    <property type="entry name" value="Cytidylyl_trans"/>
</dbReference>
<organism evidence="11 12">
    <name type="scientific">Thermobifida cellulosilytica TB100</name>
    <dbReference type="NCBI Taxonomy" id="665004"/>
    <lineage>
        <taxon>Bacteria</taxon>
        <taxon>Bacillati</taxon>
        <taxon>Actinomycetota</taxon>
        <taxon>Actinomycetes</taxon>
        <taxon>Streptosporangiales</taxon>
        <taxon>Nocardiopsidaceae</taxon>
        <taxon>Thermobifida</taxon>
    </lineage>
</organism>
<evidence type="ECO:0000256" key="3">
    <source>
        <dbReference type="ARBA" id="ARBA00005141"/>
    </source>
</evidence>
<dbReference type="STRING" id="665004.AC529_02650"/>
<dbReference type="GO" id="GO:0006054">
    <property type="term" value="P:N-acetylneuraminate metabolic process"/>
    <property type="evidence" value="ECO:0007669"/>
    <property type="project" value="UniProtKB-UniPathway"/>
</dbReference>
<dbReference type="Pfam" id="PF02348">
    <property type="entry name" value="CTP_transf_3"/>
    <property type="match status" value="1"/>
</dbReference>
<dbReference type="OrthoDB" id="9814210at2"/>
<dbReference type="SUPFAM" id="SSF56784">
    <property type="entry name" value="HAD-like"/>
    <property type="match status" value="1"/>
</dbReference>
<keyword evidence="8" id="KW-0479">Metal-binding</keyword>
<dbReference type="InterPro" id="IPR036412">
    <property type="entry name" value="HAD-like_sf"/>
</dbReference>
<evidence type="ECO:0000256" key="2">
    <source>
        <dbReference type="ARBA" id="ARBA00001946"/>
    </source>
</evidence>
<dbReference type="PANTHER" id="PTHR21485:SF3">
    <property type="entry name" value="N-ACYLNEURAMINATE CYTIDYLYLTRANSFERASE"/>
    <property type="match status" value="1"/>
</dbReference>
<comment type="similarity">
    <text evidence="4">Belongs to the KdsC family.</text>
</comment>
<sequence>MSVVAVIPARGGSKGVPLKNLARVGGRPLVVRAVDACRRAQLVDTVVVSTDHDGIARAARDAGALVLDRPAELGGDIVSSEAVLLHALDRLAEHGADPRILVFVQCTSPFIDPADLDDAVRQVRDDLADSVFSAVETYEFLWRATPEGLRGVNHDHTRRPRRQDREPHHRETGAFYVMRADGFREHRHRFFGRIAVQPVDPSHAVEVDSEEELDLARAVARAVDREEPLDVDAVVTDFDGVHTDDRVYVDQDGRETVAVTRGDGMGVRLLLEAGVRVCVLSTETNPVVRARAQKLGVPVTQGLRDKRAALRQWMDDEGLDPARVAYVGNDVNDLGCLAEVGWPIAVPDSHPEVLAAARLVLTRPGGSGAVREVCERVLAARKG</sequence>
<dbReference type="InterPro" id="IPR050793">
    <property type="entry name" value="CMP-NeuNAc_synthase"/>
</dbReference>
<evidence type="ECO:0000256" key="7">
    <source>
        <dbReference type="ARBA" id="ARBA00012491"/>
    </source>
</evidence>
<evidence type="ECO:0000256" key="6">
    <source>
        <dbReference type="ARBA" id="ARBA00011881"/>
    </source>
</evidence>
<dbReference type="InterPro" id="IPR029044">
    <property type="entry name" value="Nucleotide-diphossugar_trans"/>
</dbReference>
<comment type="similarity">
    <text evidence="5">Belongs to the CMP-NeuNAc synthase family.</text>
</comment>
<comment type="caution">
    <text evidence="11">The sequence shown here is derived from an EMBL/GenBank/DDBJ whole genome shotgun (WGS) entry which is preliminary data.</text>
</comment>
<dbReference type="Gene3D" id="3.90.550.10">
    <property type="entry name" value="Spore Coat Polysaccharide Biosynthesis Protein SpsA, Chain A"/>
    <property type="match status" value="1"/>
</dbReference>
<evidence type="ECO:0000256" key="5">
    <source>
        <dbReference type="ARBA" id="ARBA00010726"/>
    </source>
</evidence>
<keyword evidence="10" id="KW-0460">Magnesium</keyword>
<gene>
    <name evidence="11" type="ORF">AC529_02650</name>
</gene>
<evidence type="ECO:0000256" key="8">
    <source>
        <dbReference type="ARBA" id="ARBA00022723"/>
    </source>
</evidence>
<dbReference type="UniPathway" id="UPA00628"/>
<dbReference type="SFLD" id="SFLDS00003">
    <property type="entry name" value="Haloacid_Dehalogenase"/>
    <property type="match status" value="1"/>
</dbReference>
<accession>A0A147KLJ3</accession>
<dbReference type="CDD" id="cd02513">
    <property type="entry name" value="CMP-NeuAc_Synthase"/>
    <property type="match status" value="1"/>
</dbReference>
<dbReference type="GO" id="GO:0046872">
    <property type="term" value="F:metal ion binding"/>
    <property type="evidence" value="ECO:0007669"/>
    <property type="project" value="UniProtKB-KW"/>
</dbReference>
<comment type="cofactor">
    <cofactor evidence="2">
        <name>Mg(2+)</name>
        <dbReference type="ChEBI" id="CHEBI:18420"/>
    </cofactor>
</comment>
<dbReference type="GO" id="GO:0016788">
    <property type="term" value="F:hydrolase activity, acting on ester bonds"/>
    <property type="evidence" value="ECO:0007669"/>
    <property type="project" value="InterPro"/>
</dbReference>
<dbReference type="Gene3D" id="3.40.50.1000">
    <property type="entry name" value="HAD superfamily/HAD-like"/>
    <property type="match status" value="1"/>
</dbReference>
<proteinExistence type="inferred from homology"/>
<comment type="pathway">
    <text evidence="3">Amino-sugar metabolism; N-acetylneuraminate metabolism.</text>
</comment>
<reference evidence="12" key="1">
    <citation type="journal article" date="2017" name="Acta Aliment.">
        <title>Plant polysaccharide degrading enzyme system of Thermpbifida cellulosilytica TB100 revealed by de novo genome project data.</title>
        <authorList>
            <person name="Toth A."/>
            <person name="Baka E."/>
            <person name="Luzics S."/>
            <person name="Bata-Vidacs I."/>
            <person name="Nagy I."/>
            <person name="Balint B."/>
            <person name="Herceg R."/>
            <person name="Olasz F."/>
            <person name="Wilk T."/>
            <person name="Nagy T."/>
            <person name="Kriszt B."/>
            <person name="Nagy I."/>
            <person name="Kukolya J."/>
        </authorList>
    </citation>
    <scope>NUCLEOTIDE SEQUENCE [LARGE SCALE GENOMIC DNA]</scope>
    <source>
        <strain evidence="12">TB100</strain>
    </source>
</reference>
<dbReference type="PANTHER" id="PTHR21485">
    <property type="entry name" value="HAD SUPERFAMILY MEMBERS CMAS AND KDSC"/>
    <property type="match status" value="1"/>
</dbReference>
<dbReference type="PATRIC" id="fig|665004.4.peg.1292"/>